<name>A0A6B8KI64_9HYPH</name>
<reference evidence="6 7" key="1">
    <citation type="submission" date="2019-11" db="EMBL/GenBank/DDBJ databases">
        <title>The genome sequence of Methylocystis heyeri.</title>
        <authorList>
            <person name="Oshkin I.Y."/>
            <person name="Miroshnikov K."/>
            <person name="Dedysh S.N."/>
        </authorList>
    </citation>
    <scope>NUCLEOTIDE SEQUENCE [LARGE SCALE GENOMIC DNA]</scope>
    <source>
        <strain evidence="6 7">H2</strain>
    </source>
</reference>
<dbReference type="EMBL" id="CP046052">
    <property type="protein sequence ID" value="QGM47332.1"/>
    <property type="molecule type" value="Genomic_DNA"/>
</dbReference>
<dbReference type="KEGG" id="mhey:H2LOC_017470"/>
<dbReference type="InterPro" id="IPR012292">
    <property type="entry name" value="Globin/Proto"/>
</dbReference>
<dbReference type="GO" id="GO:0005344">
    <property type="term" value="F:oxygen carrier activity"/>
    <property type="evidence" value="ECO:0007669"/>
    <property type="project" value="InterPro"/>
</dbReference>
<dbReference type="Pfam" id="PF01152">
    <property type="entry name" value="Bac_globin"/>
    <property type="match status" value="1"/>
</dbReference>
<dbReference type="InterPro" id="IPR001486">
    <property type="entry name" value="Hemoglobin_trunc"/>
</dbReference>
<evidence type="ECO:0000256" key="3">
    <source>
        <dbReference type="ARBA" id="ARBA00022723"/>
    </source>
</evidence>
<keyword evidence="2" id="KW-0349">Heme</keyword>
<accession>A0A6B8KI64</accession>
<dbReference type="OrthoDB" id="9790913at2"/>
<keyword evidence="1" id="KW-0813">Transport</keyword>
<proteinExistence type="inferred from homology"/>
<dbReference type="AlphaFoldDB" id="A0A6B8KI64"/>
<evidence type="ECO:0000256" key="5">
    <source>
        <dbReference type="ARBA" id="ARBA00034496"/>
    </source>
</evidence>
<dbReference type="CDD" id="cd14773">
    <property type="entry name" value="TrHb2_PhHbO-like_O"/>
    <property type="match status" value="1"/>
</dbReference>
<evidence type="ECO:0000256" key="2">
    <source>
        <dbReference type="ARBA" id="ARBA00022617"/>
    </source>
</evidence>
<dbReference type="PANTHER" id="PTHR47366">
    <property type="entry name" value="TWO-ON-TWO HEMOGLOBIN-3"/>
    <property type="match status" value="1"/>
</dbReference>
<dbReference type="InterPro" id="IPR009050">
    <property type="entry name" value="Globin-like_sf"/>
</dbReference>
<keyword evidence="7" id="KW-1185">Reference proteome</keyword>
<protein>
    <submittedName>
        <fullName evidence="6">Globin</fullName>
    </submittedName>
</protein>
<evidence type="ECO:0000256" key="4">
    <source>
        <dbReference type="ARBA" id="ARBA00023004"/>
    </source>
</evidence>
<sequence length="141" mass="15830">MTDNNPQNATTLFDDIGGAPTIDRLVEVFYRNMDSMEAVQGIRAMHAADLRPTKAILKLYLAEWLGGPKNYSASRGHPRLRMRHARFPIGPDERDAWLLCMNAALEECIENAMARGMIGKQLAGLADWMRNDPQNAHDKAH</sequence>
<dbReference type="SUPFAM" id="SSF46458">
    <property type="entry name" value="Globin-like"/>
    <property type="match status" value="1"/>
</dbReference>
<dbReference type="InterPro" id="IPR044203">
    <property type="entry name" value="GlbO/GLB3-like"/>
</dbReference>
<evidence type="ECO:0000313" key="6">
    <source>
        <dbReference type="EMBL" id="QGM47332.1"/>
    </source>
</evidence>
<dbReference type="GO" id="GO:0046872">
    <property type="term" value="F:metal ion binding"/>
    <property type="evidence" value="ECO:0007669"/>
    <property type="project" value="UniProtKB-KW"/>
</dbReference>
<evidence type="ECO:0000313" key="7">
    <source>
        <dbReference type="Proteomes" id="UP000309061"/>
    </source>
</evidence>
<dbReference type="GO" id="GO:0020037">
    <property type="term" value="F:heme binding"/>
    <property type="evidence" value="ECO:0007669"/>
    <property type="project" value="InterPro"/>
</dbReference>
<dbReference type="GO" id="GO:0019825">
    <property type="term" value="F:oxygen binding"/>
    <property type="evidence" value="ECO:0007669"/>
    <property type="project" value="InterPro"/>
</dbReference>
<dbReference type="Proteomes" id="UP000309061">
    <property type="component" value="Chromosome"/>
</dbReference>
<evidence type="ECO:0000256" key="1">
    <source>
        <dbReference type="ARBA" id="ARBA00022448"/>
    </source>
</evidence>
<dbReference type="RefSeq" id="WP_136497418.1">
    <property type="nucleotide sequence ID" value="NZ_CP046052.1"/>
</dbReference>
<gene>
    <name evidence="6" type="ORF">H2LOC_017470</name>
</gene>
<dbReference type="PANTHER" id="PTHR47366:SF1">
    <property type="entry name" value="TWO-ON-TWO HEMOGLOBIN-3"/>
    <property type="match status" value="1"/>
</dbReference>
<comment type="similarity">
    <text evidence="5">Belongs to the truncated hemoglobin family. Group II subfamily.</text>
</comment>
<keyword evidence="4" id="KW-0408">Iron</keyword>
<organism evidence="6 7">
    <name type="scientific">Methylocystis heyeri</name>
    <dbReference type="NCBI Taxonomy" id="391905"/>
    <lineage>
        <taxon>Bacteria</taxon>
        <taxon>Pseudomonadati</taxon>
        <taxon>Pseudomonadota</taxon>
        <taxon>Alphaproteobacteria</taxon>
        <taxon>Hyphomicrobiales</taxon>
        <taxon>Methylocystaceae</taxon>
        <taxon>Methylocystis</taxon>
    </lineage>
</organism>
<keyword evidence="3" id="KW-0479">Metal-binding</keyword>
<dbReference type="Gene3D" id="1.10.490.10">
    <property type="entry name" value="Globins"/>
    <property type="match status" value="1"/>
</dbReference>